<organism evidence="1 2">
    <name type="scientific">Ascobolus immersus RN42</name>
    <dbReference type="NCBI Taxonomy" id="1160509"/>
    <lineage>
        <taxon>Eukaryota</taxon>
        <taxon>Fungi</taxon>
        <taxon>Dikarya</taxon>
        <taxon>Ascomycota</taxon>
        <taxon>Pezizomycotina</taxon>
        <taxon>Pezizomycetes</taxon>
        <taxon>Pezizales</taxon>
        <taxon>Ascobolaceae</taxon>
        <taxon>Ascobolus</taxon>
    </lineage>
</organism>
<accession>A0A3N4HMG7</accession>
<reference evidence="1 2" key="1">
    <citation type="journal article" date="2018" name="Nat. Ecol. Evol.">
        <title>Pezizomycetes genomes reveal the molecular basis of ectomycorrhizal truffle lifestyle.</title>
        <authorList>
            <person name="Murat C."/>
            <person name="Payen T."/>
            <person name="Noel B."/>
            <person name="Kuo A."/>
            <person name="Morin E."/>
            <person name="Chen J."/>
            <person name="Kohler A."/>
            <person name="Krizsan K."/>
            <person name="Balestrini R."/>
            <person name="Da Silva C."/>
            <person name="Montanini B."/>
            <person name="Hainaut M."/>
            <person name="Levati E."/>
            <person name="Barry K.W."/>
            <person name="Belfiori B."/>
            <person name="Cichocki N."/>
            <person name="Clum A."/>
            <person name="Dockter R.B."/>
            <person name="Fauchery L."/>
            <person name="Guy J."/>
            <person name="Iotti M."/>
            <person name="Le Tacon F."/>
            <person name="Lindquist E.A."/>
            <person name="Lipzen A."/>
            <person name="Malagnac F."/>
            <person name="Mello A."/>
            <person name="Molinier V."/>
            <person name="Miyauchi S."/>
            <person name="Poulain J."/>
            <person name="Riccioni C."/>
            <person name="Rubini A."/>
            <person name="Sitrit Y."/>
            <person name="Splivallo R."/>
            <person name="Traeger S."/>
            <person name="Wang M."/>
            <person name="Zifcakova L."/>
            <person name="Wipf D."/>
            <person name="Zambonelli A."/>
            <person name="Paolocci F."/>
            <person name="Nowrousian M."/>
            <person name="Ottonello S."/>
            <person name="Baldrian P."/>
            <person name="Spatafora J.W."/>
            <person name="Henrissat B."/>
            <person name="Nagy L.G."/>
            <person name="Aury J.M."/>
            <person name="Wincker P."/>
            <person name="Grigoriev I.V."/>
            <person name="Bonfante P."/>
            <person name="Martin F.M."/>
        </authorList>
    </citation>
    <scope>NUCLEOTIDE SEQUENCE [LARGE SCALE GENOMIC DNA]</scope>
    <source>
        <strain evidence="1 2">RN42</strain>
    </source>
</reference>
<dbReference type="InterPro" id="IPR041078">
    <property type="entry name" value="Plavaka"/>
</dbReference>
<dbReference type="Proteomes" id="UP000275078">
    <property type="component" value="Unassembled WGS sequence"/>
</dbReference>
<name>A0A3N4HMG7_ASCIM</name>
<gene>
    <name evidence="1" type="ORF">BJ508DRAFT_195006</name>
</gene>
<proteinExistence type="predicted"/>
<protein>
    <submittedName>
        <fullName evidence="1">Uncharacterized protein</fullName>
    </submittedName>
</protein>
<dbReference type="AlphaFoldDB" id="A0A3N4HMG7"/>
<keyword evidence="2" id="KW-1185">Reference proteome</keyword>
<dbReference type="EMBL" id="ML119800">
    <property type="protein sequence ID" value="RPA74106.1"/>
    <property type="molecule type" value="Genomic_DNA"/>
</dbReference>
<evidence type="ECO:0000313" key="1">
    <source>
        <dbReference type="EMBL" id="RPA74106.1"/>
    </source>
</evidence>
<dbReference type="Pfam" id="PF18759">
    <property type="entry name" value="Plavaka"/>
    <property type="match status" value="1"/>
</dbReference>
<dbReference type="OrthoDB" id="5412085at2759"/>
<evidence type="ECO:0000313" key="2">
    <source>
        <dbReference type="Proteomes" id="UP000275078"/>
    </source>
</evidence>
<sequence length="165" mass="18768">MHTGRWWWEKQDLLSSDPNKKGHFVIPLIFGSDETFQTNFSGDKNIWPLNITVGNIPSEHRNKPTSSAWRLLALLPIRPKRADNTKVHMEEEKQSALETVQSVLELVLEQLGPLWEKGMEILCPDGEVRIGHPAIAGWLGDYPEYIKLFTASYMSCPVCIAPKDQ</sequence>
<feature type="non-terminal residue" evidence="1">
    <location>
        <position position="165"/>
    </location>
</feature>